<dbReference type="AlphaFoldDB" id="A0A9D2WNS7"/>
<comment type="caution">
    <text evidence="2">The sequence shown here is derived from an EMBL/GenBank/DDBJ whole genome shotgun (WGS) entry which is preliminary data.</text>
</comment>
<feature type="transmembrane region" description="Helical" evidence="1">
    <location>
        <begin position="7"/>
        <end position="25"/>
    </location>
</feature>
<keyword evidence="3" id="KW-1185">Reference proteome</keyword>
<dbReference type="EMBL" id="LSRS01000005">
    <property type="protein sequence ID" value="KAF1084684.1"/>
    <property type="molecule type" value="Genomic_DNA"/>
</dbReference>
<keyword evidence="1" id="KW-0472">Membrane</keyword>
<keyword evidence="1" id="KW-0812">Transmembrane</keyword>
<accession>A0A9D2WNS7</accession>
<keyword evidence="1" id="KW-1133">Transmembrane helix</keyword>
<evidence type="ECO:0000256" key="1">
    <source>
        <dbReference type="SAM" id="Phobius"/>
    </source>
</evidence>
<evidence type="ECO:0000313" key="3">
    <source>
        <dbReference type="Proteomes" id="UP000798488"/>
    </source>
</evidence>
<gene>
    <name evidence="2" type="ORF">SPSYN_02463</name>
</gene>
<sequence length="33" mass="3907">MIFVEGLILFMLLYGGEIFISWLQLKNEEDTNE</sequence>
<reference evidence="2" key="1">
    <citation type="submission" date="2016-02" db="EMBL/GenBank/DDBJ databases">
        <title>Draft Genome Sequence of Sporotomaculum syntrophicum Strain FB, a Syntrophic Benzoate Degrader.</title>
        <authorList>
            <person name="Nobu M.K."/>
            <person name="Narihiro T."/>
            <person name="Qiu Y.-L."/>
            <person name="Ohashi A."/>
            <person name="Liu W.-T."/>
            <person name="Yuji S."/>
        </authorList>
    </citation>
    <scope>NUCLEOTIDE SEQUENCE</scope>
    <source>
        <strain evidence="2">FB</strain>
    </source>
</reference>
<dbReference type="Proteomes" id="UP000798488">
    <property type="component" value="Unassembled WGS sequence"/>
</dbReference>
<name>A0A9D2WNS7_9FIRM</name>
<proteinExistence type="predicted"/>
<protein>
    <submittedName>
        <fullName evidence="2">Uncharacterized protein</fullName>
    </submittedName>
</protein>
<evidence type="ECO:0000313" key="2">
    <source>
        <dbReference type="EMBL" id="KAF1084684.1"/>
    </source>
</evidence>
<organism evidence="2 3">
    <name type="scientific">Sporotomaculum syntrophicum</name>
    <dbReference type="NCBI Taxonomy" id="182264"/>
    <lineage>
        <taxon>Bacteria</taxon>
        <taxon>Bacillati</taxon>
        <taxon>Bacillota</taxon>
        <taxon>Clostridia</taxon>
        <taxon>Eubacteriales</taxon>
        <taxon>Desulfallaceae</taxon>
        <taxon>Sporotomaculum</taxon>
    </lineage>
</organism>